<evidence type="ECO:0000313" key="4">
    <source>
        <dbReference type="EMBL" id="RSM45253.1"/>
    </source>
</evidence>
<dbReference type="Gene3D" id="3.40.50.1820">
    <property type="entry name" value="alpha/beta hydrolase"/>
    <property type="match status" value="1"/>
</dbReference>
<feature type="domain" description="Thioesterase TesA-like" evidence="3">
    <location>
        <begin position="25"/>
        <end position="242"/>
    </location>
</feature>
<accession>A0A428WQE4</accession>
<evidence type="ECO:0000256" key="1">
    <source>
        <dbReference type="ARBA" id="ARBA00007169"/>
    </source>
</evidence>
<proteinExistence type="inferred from homology"/>
<dbReference type="PANTHER" id="PTHR11487">
    <property type="entry name" value="THIOESTERASE"/>
    <property type="match status" value="1"/>
</dbReference>
<dbReference type="InterPro" id="IPR012223">
    <property type="entry name" value="TEII"/>
</dbReference>
<dbReference type="RefSeq" id="WP_020641302.1">
    <property type="nucleotide sequence ID" value="NZ_QHHU01000017.1"/>
</dbReference>
<name>A0A428WQE4_AMYBA</name>
<gene>
    <name evidence="4" type="ORF">DMA12_14605</name>
</gene>
<evidence type="ECO:0000259" key="3">
    <source>
        <dbReference type="SMART" id="SM00824"/>
    </source>
</evidence>
<keyword evidence="2" id="KW-0378">Hydrolase</keyword>
<dbReference type="PANTHER" id="PTHR11487:SF0">
    <property type="entry name" value="S-ACYL FATTY ACID SYNTHASE THIOESTERASE, MEDIUM CHAIN"/>
    <property type="match status" value="1"/>
</dbReference>
<dbReference type="Proteomes" id="UP000286716">
    <property type="component" value="Unassembled WGS sequence"/>
</dbReference>
<dbReference type="InterPro" id="IPR001031">
    <property type="entry name" value="Thioesterase"/>
</dbReference>
<dbReference type="GO" id="GO:0008610">
    <property type="term" value="P:lipid biosynthetic process"/>
    <property type="evidence" value="ECO:0007669"/>
    <property type="project" value="TreeGrafter"/>
</dbReference>
<reference evidence="4 5" key="1">
    <citation type="submission" date="2018-05" db="EMBL/GenBank/DDBJ databases">
        <title>Evolution of GPA BGCs.</title>
        <authorList>
            <person name="Waglechner N."/>
            <person name="Wright G.D."/>
        </authorList>
    </citation>
    <scope>NUCLEOTIDE SEQUENCE [LARGE SCALE GENOMIC DNA]</scope>
    <source>
        <strain evidence="4 5">DSM 5908</strain>
    </source>
</reference>
<dbReference type="OrthoDB" id="4169718at2"/>
<evidence type="ECO:0000313" key="5">
    <source>
        <dbReference type="Proteomes" id="UP000286716"/>
    </source>
</evidence>
<dbReference type="InterPro" id="IPR029058">
    <property type="entry name" value="AB_hydrolase_fold"/>
</dbReference>
<evidence type="ECO:0000256" key="2">
    <source>
        <dbReference type="ARBA" id="ARBA00022801"/>
    </source>
</evidence>
<dbReference type="SUPFAM" id="SSF53474">
    <property type="entry name" value="alpha/beta-Hydrolases"/>
    <property type="match status" value="1"/>
</dbReference>
<comment type="caution">
    <text evidence="4">The sequence shown here is derived from an EMBL/GenBank/DDBJ whole genome shotgun (WGS) entry which is preliminary data.</text>
</comment>
<comment type="similarity">
    <text evidence="1">Belongs to the thioesterase family.</text>
</comment>
<dbReference type="Pfam" id="PF00975">
    <property type="entry name" value="Thioesterase"/>
    <property type="match status" value="1"/>
</dbReference>
<dbReference type="InterPro" id="IPR020802">
    <property type="entry name" value="TesA-like"/>
</dbReference>
<organism evidence="4 5">
    <name type="scientific">Amycolatopsis balhimycina DSM 5908</name>
    <dbReference type="NCBI Taxonomy" id="1081091"/>
    <lineage>
        <taxon>Bacteria</taxon>
        <taxon>Bacillati</taxon>
        <taxon>Actinomycetota</taxon>
        <taxon>Actinomycetes</taxon>
        <taxon>Pseudonocardiales</taxon>
        <taxon>Pseudonocardiaceae</taxon>
        <taxon>Amycolatopsis</taxon>
    </lineage>
</organism>
<dbReference type="AlphaFoldDB" id="A0A428WQE4"/>
<keyword evidence="5" id="KW-1185">Reference proteome</keyword>
<dbReference type="GO" id="GO:0016787">
    <property type="term" value="F:hydrolase activity"/>
    <property type="evidence" value="ECO:0007669"/>
    <property type="project" value="UniProtKB-KW"/>
</dbReference>
<sequence length="248" mass="26683">MTISLEASEWIRRFHPAPAAPVRLVCFPHAGGAASYYRPVSAALAPAVEVLVVQYPGRQDRYGEPAVDDLFVLADRLAGVLPAVMGGPVAFFGHSMGASLAFEVARRLEARGTRLHTLFVSGRRAPSGPLGDGVHLKNDDELLAEVKRLGGTEAAILDDPDIRRMALPALRSDYRAAERYHYRPGPDVSCPIVALLGDQDPKVDEAQASGWADRTSAGFELKTFPGGHFYLKDEAAAITGLIGDRLAR</sequence>
<protein>
    <submittedName>
        <fullName evidence="4">Thioesterase</fullName>
    </submittedName>
</protein>
<dbReference type="EMBL" id="QHHU01000017">
    <property type="protein sequence ID" value="RSM45253.1"/>
    <property type="molecule type" value="Genomic_DNA"/>
</dbReference>
<dbReference type="SMART" id="SM00824">
    <property type="entry name" value="PKS_TE"/>
    <property type="match status" value="1"/>
</dbReference>